<evidence type="ECO:0000313" key="2">
    <source>
        <dbReference type="Proteomes" id="UP000252770"/>
    </source>
</evidence>
<accession>A0A367YX48</accession>
<proteinExistence type="predicted"/>
<dbReference type="GO" id="GO:0016740">
    <property type="term" value="F:transferase activity"/>
    <property type="evidence" value="ECO:0007669"/>
    <property type="project" value="UniProtKB-KW"/>
</dbReference>
<evidence type="ECO:0000313" key="1">
    <source>
        <dbReference type="EMBL" id="RCK69582.1"/>
    </source>
</evidence>
<dbReference type="RefSeq" id="WP_114126343.1">
    <property type="nucleotide sequence ID" value="NZ_QOUI01000005.1"/>
</dbReference>
<dbReference type="AlphaFoldDB" id="A0A367YX48"/>
<comment type="caution">
    <text evidence="1">The sequence shown here is derived from an EMBL/GenBank/DDBJ whole genome shotgun (WGS) entry which is preliminary data.</text>
</comment>
<dbReference type="Gene3D" id="3.30.530.20">
    <property type="match status" value="1"/>
</dbReference>
<reference evidence="1 2" key="1">
    <citation type="submission" date="2018-07" db="EMBL/GenBank/DDBJ databases">
        <title>Desertimonas flava gen. nov. sp. nov.</title>
        <authorList>
            <person name="Liu S."/>
        </authorList>
    </citation>
    <scope>NUCLEOTIDE SEQUENCE [LARGE SCALE GENOMIC DNA]</scope>
    <source>
        <strain evidence="1 2">16Sb5-5</strain>
    </source>
</reference>
<organism evidence="1 2">
    <name type="scientific">Desertihabitans brevis</name>
    <dbReference type="NCBI Taxonomy" id="2268447"/>
    <lineage>
        <taxon>Bacteria</taxon>
        <taxon>Bacillati</taxon>
        <taxon>Actinomycetota</taxon>
        <taxon>Actinomycetes</taxon>
        <taxon>Propionibacteriales</taxon>
        <taxon>Propionibacteriaceae</taxon>
        <taxon>Desertihabitans</taxon>
    </lineage>
</organism>
<dbReference type="SUPFAM" id="SSF55961">
    <property type="entry name" value="Bet v1-like"/>
    <property type="match status" value="1"/>
</dbReference>
<name>A0A367YX48_9ACTN</name>
<dbReference type="InterPro" id="IPR019587">
    <property type="entry name" value="Polyketide_cyclase/dehydratase"/>
</dbReference>
<dbReference type="Pfam" id="PF10604">
    <property type="entry name" value="Polyketide_cyc2"/>
    <property type="match status" value="1"/>
</dbReference>
<sequence>MSAPRGQRSAGRQISESVVVDAPPAVVFDILADPRQHRRIDGSGTVRGVVTGPARLALGAEFGVRMQLFRVRYRIRNRVVEFERDRLIAWRHFGGHRWRYRLEPSGSATTVTEEFDWSRSPLPARLVMTVLGMKRRNRRAIPATLQRLKHAAEADAVQAGRAG</sequence>
<keyword evidence="2" id="KW-1185">Reference proteome</keyword>
<dbReference type="InterPro" id="IPR023393">
    <property type="entry name" value="START-like_dom_sf"/>
</dbReference>
<dbReference type="Proteomes" id="UP000252770">
    <property type="component" value="Unassembled WGS sequence"/>
</dbReference>
<dbReference type="EMBL" id="QOUI01000005">
    <property type="protein sequence ID" value="RCK69582.1"/>
    <property type="molecule type" value="Genomic_DNA"/>
</dbReference>
<gene>
    <name evidence="1" type="ORF">DT076_08930</name>
</gene>
<keyword evidence="1" id="KW-0808">Transferase</keyword>
<protein>
    <submittedName>
        <fullName evidence="1">Dimethyladenosine transferase</fullName>
    </submittedName>
</protein>